<evidence type="ECO:0000313" key="2">
    <source>
        <dbReference type="Proteomes" id="UP001353858"/>
    </source>
</evidence>
<gene>
    <name evidence="1" type="ORF">RN001_016386</name>
</gene>
<keyword evidence="2" id="KW-1185">Reference proteome</keyword>
<reference evidence="2" key="1">
    <citation type="submission" date="2023-01" db="EMBL/GenBank/DDBJ databases">
        <title>Key to firefly adult light organ development and bioluminescence: homeobox transcription factors regulate luciferase expression and transportation to peroxisome.</title>
        <authorList>
            <person name="Fu X."/>
        </authorList>
    </citation>
    <scope>NUCLEOTIDE SEQUENCE [LARGE SCALE GENOMIC DNA]</scope>
</reference>
<evidence type="ECO:0000313" key="1">
    <source>
        <dbReference type="EMBL" id="KAK4872262.1"/>
    </source>
</evidence>
<accession>A0AAN7NXM6</accession>
<dbReference type="Proteomes" id="UP001353858">
    <property type="component" value="Unassembled WGS sequence"/>
</dbReference>
<dbReference type="PANTHER" id="PTHR46880">
    <property type="entry name" value="RAS-ASSOCIATING DOMAIN-CONTAINING PROTEIN"/>
    <property type="match status" value="1"/>
</dbReference>
<organism evidence="1 2">
    <name type="scientific">Aquatica leii</name>
    <dbReference type="NCBI Taxonomy" id="1421715"/>
    <lineage>
        <taxon>Eukaryota</taxon>
        <taxon>Metazoa</taxon>
        <taxon>Ecdysozoa</taxon>
        <taxon>Arthropoda</taxon>
        <taxon>Hexapoda</taxon>
        <taxon>Insecta</taxon>
        <taxon>Pterygota</taxon>
        <taxon>Neoptera</taxon>
        <taxon>Endopterygota</taxon>
        <taxon>Coleoptera</taxon>
        <taxon>Polyphaga</taxon>
        <taxon>Elateriformia</taxon>
        <taxon>Elateroidea</taxon>
        <taxon>Lampyridae</taxon>
        <taxon>Luciolinae</taxon>
        <taxon>Aquatica</taxon>
    </lineage>
</organism>
<dbReference type="EMBL" id="JARPUR010000008">
    <property type="protein sequence ID" value="KAK4872262.1"/>
    <property type="molecule type" value="Genomic_DNA"/>
</dbReference>
<name>A0AAN7NXM6_9COLE</name>
<dbReference type="PANTHER" id="PTHR46880:SF8">
    <property type="entry name" value="E3 SUMO-PROTEIN LIGASE KIAA1586"/>
    <property type="match status" value="1"/>
</dbReference>
<comment type="caution">
    <text evidence="1">The sequence shown here is derived from an EMBL/GenBank/DDBJ whole genome shotgun (WGS) entry which is preliminary data.</text>
</comment>
<proteinExistence type="predicted"/>
<protein>
    <submittedName>
        <fullName evidence="1">Uncharacterized protein</fullName>
    </submittedName>
</protein>
<sequence>MFFKRNGSTSETCQMFNILEKSKIWPSLWTSEQATEFQTKNSWFACKDGKLGCSVCIKAKHAIQFEKSNSDGKVRISPEWVDYEIIAAESNRKNQLASLRTKIKQHSESKSHIIAESIMNKGEEKVLDKMFEHASEKVMETNVRLFNTVYCIAKNHRPFLQFEELVDLQQING</sequence>
<dbReference type="AlphaFoldDB" id="A0AAN7NXM6"/>